<sequence length="163" mass="18191">MGETPTTSISSEKTFAFSFTGKRSRTIALDATMPEQLPRACSNRSHINWSAEVAIVQPTEAMKYAVNPKYKGLFRPYRSSNGPYNICPNEIPMKKLESDNEIFATVVCRSAAIEGNPGRYISIENGPIADKRPNIKISLNFSLPFMQSYSFKIVPKEDVSCEL</sequence>
<evidence type="ECO:0000313" key="1">
    <source>
        <dbReference type="EMBL" id="GEO11425.1"/>
    </source>
</evidence>
<accession>A0A512BHS6</accession>
<comment type="caution">
    <text evidence="1">The sequence shown here is derived from an EMBL/GenBank/DDBJ whole genome shotgun (WGS) entry which is preliminary data.</text>
</comment>
<organism evidence="1 2">
    <name type="scientific">Segetibacter aerophilus</name>
    <dbReference type="NCBI Taxonomy" id="670293"/>
    <lineage>
        <taxon>Bacteria</taxon>
        <taxon>Pseudomonadati</taxon>
        <taxon>Bacteroidota</taxon>
        <taxon>Chitinophagia</taxon>
        <taxon>Chitinophagales</taxon>
        <taxon>Chitinophagaceae</taxon>
        <taxon>Segetibacter</taxon>
    </lineage>
</organism>
<keyword evidence="2" id="KW-1185">Reference proteome</keyword>
<reference evidence="1 2" key="1">
    <citation type="submission" date="2019-07" db="EMBL/GenBank/DDBJ databases">
        <title>Whole genome shotgun sequence of Segetibacter aerophilus NBRC 106135.</title>
        <authorList>
            <person name="Hosoyama A."/>
            <person name="Uohara A."/>
            <person name="Ohji S."/>
            <person name="Ichikawa N."/>
        </authorList>
    </citation>
    <scope>NUCLEOTIDE SEQUENCE [LARGE SCALE GENOMIC DNA]</scope>
    <source>
        <strain evidence="1 2">NBRC 106135</strain>
    </source>
</reference>
<name>A0A512BHS6_9BACT</name>
<evidence type="ECO:0000313" key="2">
    <source>
        <dbReference type="Proteomes" id="UP000321513"/>
    </source>
</evidence>
<proteinExistence type="predicted"/>
<dbReference type="EMBL" id="BJYT01000021">
    <property type="protein sequence ID" value="GEO11425.1"/>
    <property type="molecule type" value="Genomic_DNA"/>
</dbReference>
<gene>
    <name evidence="1" type="ORF">SAE01_39210</name>
</gene>
<dbReference type="Proteomes" id="UP000321513">
    <property type="component" value="Unassembled WGS sequence"/>
</dbReference>
<dbReference type="AlphaFoldDB" id="A0A512BHS6"/>
<protein>
    <submittedName>
        <fullName evidence="1">Uncharacterized protein</fullName>
    </submittedName>
</protein>